<name>A0A0S4JLB8_BODSA</name>
<reference evidence="2" key="1">
    <citation type="submission" date="2015-09" db="EMBL/GenBank/DDBJ databases">
        <authorList>
            <consortium name="Pathogen Informatics"/>
        </authorList>
    </citation>
    <scope>NUCLEOTIDE SEQUENCE [LARGE SCALE GENOMIC DNA]</scope>
    <source>
        <strain evidence="2">Lake Konstanz</strain>
    </source>
</reference>
<accession>A0A0S4JLB8</accession>
<proteinExistence type="predicted"/>
<organism evidence="1 2">
    <name type="scientific">Bodo saltans</name>
    <name type="common">Flagellated protozoan</name>
    <dbReference type="NCBI Taxonomy" id="75058"/>
    <lineage>
        <taxon>Eukaryota</taxon>
        <taxon>Discoba</taxon>
        <taxon>Euglenozoa</taxon>
        <taxon>Kinetoplastea</taxon>
        <taxon>Metakinetoplastina</taxon>
        <taxon>Eubodonida</taxon>
        <taxon>Bodonidae</taxon>
        <taxon>Bodo</taxon>
    </lineage>
</organism>
<evidence type="ECO:0000313" key="1">
    <source>
        <dbReference type="EMBL" id="CUG92327.1"/>
    </source>
</evidence>
<evidence type="ECO:0000313" key="2">
    <source>
        <dbReference type="Proteomes" id="UP000051952"/>
    </source>
</evidence>
<protein>
    <recommendedName>
        <fullName evidence="3">Glyoxalase-like domain-containing protein</fullName>
    </recommendedName>
</protein>
<dbReference type="AlphaFoldDB" id="A0A0S4JLB8"/>
<dbReference type="EMBL" id="CYKH01002031">
    <property type="protein sequence ID" value="CUG92327.1"/>
    <property type="molecule type" value="Genomic_DNA"/>
</dbReference>
<dbReference type="VEuPathDB" id="TriTrypDB:BSAL_36725"/>
<gene>
    <name evidence="1" type="ORF">BSAL_36725</name>
</gene>
<evidence type="ECO:0008006" key="3">
    <source>
        <dbReference type="Google" id="ProtNLM"/>
    </source>
</evidence>
<keyword evidence="2" id="KW-1185">Reference proteome</keyword>
<sequence length="402" mass="44285">MKSFFSCVSCFVERTYWCVRESSHRLSFHRVCRVQLQHTGYQKKSIHLILKKVKKVMFRNCHRLFLQQHEGPRKLYSHIIGVHLYSTRPQAALQFYTYTFQAAAAAAAAKSTQATATSQEAAEGRVCAPQMLLRSQSPAIAPLTIEAVESRTTTPPKYSIPKGNVPRWALKIAHSESTLLDTFASKLPRDIATENDLQNASTLEFLCVDANDSTLKALHAAQLCAPFSSQPRVTGVVNWCDLVVDDGTEASTAMAASTLFQWRRTTAITFPDREDKSKTHQYITALNSTEASGGGVQNRDKLCGIVPRSVLLPQWRPHALRKSSTTSTTSFSTVMPFFAVANVEALRAARDVAVSLGGAVHAAEIEADGVVSLLQDSEGLPFALYARADEWHGVKRTTVIAE</sequence>
<dbReference type="Proteomes" id="UP000051952">
    <property type="component" value="Unassembled WGS sequence"/>
</dbReference>